<evidence type="ECO:0000313" key="3">
    <source>
        <dbReference type="Proteomes" id="UP000029224"/>
    </source>
</evidence>
<organism evidence="2 3">
    <name type="scientific">Vibrio maritimus</name>
    <dbReference type="NCBI Taxonomy" id="990268"/>
    <lineage>
        <taxon>Bacteria</taxon>
        <taxon>Pseudomonadati</taxon>
        <taxon>Pseudomonadota</taxon>
        <taxon>Gammaproteobacteria</taxon>
        <taxon>Vibrionales</taxon>
        <taxon>Vibrionaceae</taxon>
        <taxon>Vibrio</taxon>
    </lineage>
</organism>
<sequence>MDNDNNQLRSDIYLLISTLCRGAPERELLDFLSTLEIESGINQMTSAWQGLAEAAKVAEVSALEDEYQDLFIGVGKGEVIPFASWHLTGSLMDKPLAALRQDLSYLGLEREESVKEPEDHISAVCEVLAHLIDQQKEQEAKAFFNHHLSPWYTDLCRQIETAPSGQFYPSVAVLMQAFFDVEQVSYAQNPGTTQTKMKIDVKNITTK</sequence>
<keyword evidence="1" id="KW-0143">Chaperone</keyword>
<comment type="caution">
    <text evidence="2">The sequence shown here is derived from an EMBL/GenBank/DDBJ whole genome shotgun (WGS) entry which is preliminary data.</text>
</comment>
<dbReference type="SUPFAM" id="SSF89155">
    <property type="entry name" value="TorD-like"/>
    <property type="match status" value="1"/>
</dbReference>
<dbReference type="EMBL" id="BBMT01000011">
    <property type="protein sequence ID" value="GAL36622.1"/>
    <property type="molecule type" value="Genomic_DNA"/>
</dbReference>
<protein>
    <submittedName>
        <fullName evidence="2">Putative formate dehydrogenase-specific chaperone</fullName>
    </submittedName>
</protein>
<dbReference type="InterPro" id="IPR050289">
    <property type="entry name" value="TorD/DmsD_chaperones"/>
</dbReference>
<dbReference type="PANTHER" id="PTHR34227:SF1">
    <property type="entry name" value="DIMETHYL SULFOXIDE REDUCTASE CHAPERONE-RELATED"/>
    <property type="match status" value="1"/>
</dbReference>
<reference evidence="2 3" key="1">
    <citation type="submission" date="2014-09" db="EMBL/GenBank/DDBJ databases">
        <title>Vibrio maritimus JCM 19240. (C210) whole genome shotgun sequence.</title>
        <authorList>
            <person name="Sawabe T."/>
            <person name="Meirelles P."/>
            <person name="Nakanishi M."/>
            <person name="Sayaka M."/>
            <person name="Hattori M."/>
            <person name="Ohkuma M."/>
        </authorList>
    </citation>
    <scope>NUCLEOTIDE SEQUENCE [LARGE SCALE GENOMIC DNA]</scope>
    <source>
        <strain evidence="2 3">JCM 19240</strain>
    </source>
</reference>
<gene>
    <name evidence="2" type="ORF">JCM19240_2691</name>
</gene>
<name>A0A090U0N6_9VIBR</name>
<dbReference type="InterPro" id="IPR036411">
    <property type="entry name" value="TorD-like_sf"/>
</dbReference>
<dbReference type="Proteomes" id="UP000029224">
    <property type="component" value="Unassembled WGS sequence"/>
</dbReference>
<dbReference type="Gene3D" id="1.10.3480.10">
    <property type="entry name" value="TorD-like"/>
    <property type="match status" value="1"/>
</dbReference>
<dbReference type="InterPro" id="IPR020945">
    <property type="entry name" value="DMSO/NO3_reduct_chaperone"/>
</dbReference>
<evidence type="ECO:0000256" key="1">
    <source>
        <dbReference type="ARBA" id="ARBA00023186"/>
    </source>
</evidence>
<accession>A0A090U0N6</accession>
<dbReference type="OrthoDB" id="8526323at2"/>
<dbReference type="PANTHER" id="PTHR34227">
    <property type="entry name" value="CHAPERONE PROTEIN YCDY"/>
    <property type="match status" value="1"/>
</dbReference>
<proteinExistence type="predicted"/>
<dbReference type="Pfam" id="PF02613">
    <property type="entry name" value="Nitrate_red_del"/>
    <property type="match status" value="1"/>
</dbReference>
<evidence type="ECO:0000313" key="2">
    <source>
        <dbReference type="EMBL" id="GAL36622.1"/>
    </source>
</evidence>
<reference evidence="2 3" key="2">
    <citation type="submission" date="2014-09" db="EMBL/GenBank/DDBJ databases">
        <authorList>
            <consortium name="NBRP consortium"/>
            <person name="Sawabe T."/>
            <person name="Meirelles P."/>
            <person name="Nakanishi M."/>
            <person name="Sayaka M."/>
            <person name="Hattori M."/>
            <person name="Ohkuma M."/>
        </authorList>
    </citation>
    <scope>NUCLEOTIDE SEQUENCE [LARGE SCALE GENOMIC DNA]</scope>
    <source>
        <strain evidence="2 3">JCM 19240</strain>
    </source>
</reference>
<dbReference type="AlphaFoldDB" id="A0A090U0N6"/>
<keyword evidence="3" id="KW-1185">Reference proteome</keyword>